<evidence type="ECO:0000313" key="3">
    <source>
        <dbReference type="EMBL" id="AFM04097.1"/>
    </source>
</evidence>
<dbReference type="Proteomes" id="UP000006054">
    <property type="component" value="Chromosome"/>
</dbReference>
<dbReference type="InterPro" id="IPR028994">
    <property type="entry name" value="Integrin_alpha_N"/>
</dbReference>
<feature type="signal peptide" evidence="1">
    <location>
        <begin position="1"/>
        <end position="18"/>
    </location>
</feature>
<dbReference type="eggNOG" id="ENOG503296A">
    <property type="taxonomic scope" value="Bacteria"/>
</dbReference>
<keyword evidence="4" id="KW-1185">Reference proteome</keyword>
<dbReference type="KEGG" id="fli:Fleli_1687"/>
<sequence precursor="true">MKNLFLLFLIFCPFIISAQTFPVSFNKNIEIIKEGQKLALAGGFNAPQFSTIKADNDDLEDLFIFDRTTNQILIFLQKTNTQGQQEWVFAPEYTQLFPKLKNWVLLRDYNNDGQKDIFTSTTFGIIVYQNTKNETGNLTFKIAKDLLFSTGITGNPLNLGIDVTDIPAILDLDNDGDMDILNFRPAIGTTIEWHKNLSQDNYSISDSLVFEKETIKWGDFEECVCESYIFGANGCRVEKTEHAGSSLLVLNLDNNSSLDLLVGDISCDYITALYNENTGENENTEATLRNPTSRFPSQKPIDIPTFSAVFYEDVTFDGNPDLIAAPNLYSNDGNLVDYQNSAWLYENKGTKENPDFEFVQNNFLQEQLFDIGENARPAFIDADNDGDLDMILGERGHLFSSTSYKARLQFLENIGSNQNPKFQYRNDDYLNFATSSTVSFQFLKPIISDFNGDGKEDLLFTAFDLNTNQAGVFWLENKGNVQTNNEASFSLNDLKEISLTGVNVGINDEILLTELNDDNKIDLLLLQNRGTIKSFLQQNDGSFILENSNFGNQNFTRGSFALYQTDENGQISSDLLLSDPENGLFFIQDFKNQAANFDLIPITLSTQNLPTDFPSNLLNTQNSVLYFGNTVFPVAFDSQILIGTVGGGLQWLSPLGEIISGINDNSNEDLFLKIYPNPANNILTIQTEERGNLILYDAKGQILIEKNIQPNQNELNISRFANGLYIVVFSTENGQVYKKVIVSK</sequence>
<dbReference type="NCBIfam" id="TIGR04183">
    <property type="entry name" value="Por_Secre_tail"/>
    <property type="match status" value="1"/>
</dbReference>
<feature type="chain" id="PRO_5003685430" description="Secretion system C-terminal sorting domain-containing protein" evidence="1">
    <location>
        <begin position="19"/>
        <end position="744"/>
    </location>
</feature>
<dbReference type="OrthoDB" id="9816120at2"/>
<feature type="domain" description="Secretion system C-terminal sorting" evidence="2">
    <location>
        <begin position="674"/>
        <end position="742"/>
    </location>
</feature>
<reference evidence="4" key="1">
    <citation type="submission" date="2012-06" db="EMBL/GenBank/DDBJ databases">
        <title>The complete genome of Flexibacter litoralis DSM 6794.</title>
        <authorList>
            <person name="Lucas S."/>
            <person name="Copeland A."/>
            <person name="Lapidus A."/>
            <person name="Glavina del Rio T."/>
            <person name="Dalin E."/>
            <person name="Tice H."/>
            <person name="Bruce D."/>
            <person name="Goodwin L."/>
            <person name="Pitluck S."/>
            <person name="Peters L."/>
            <person name="Ovchinnikova G."/>
            <person name="Lu M."/>
            <person name="Kyrpides N."/>
            <person name="Mavromatis K."/>
            <person name="Ivanova N."/>
            <person name="Brettin T."/>
            <person name="Detter J.C."/>
            <person name="Han C."/>
            <person name="Larimer F."/>
            <person name="Land M."/>
            <person name="Hauser L."/>
            <person name="Markowitz V."/>
            <person name="Cheng J.-F."/>
            <person name="Hugenholtz P."/>
            <person name="Woyke T."/>
            <person name="Wu D."/>
            <person name="Spring S."/>
            <person name="Lang E."/>
            <person name="Kopitz M."/>
            <person name="Brambilla E."/>
            <person name="Klenk H.-P."/>
            <person name="Eisen J.A."/>
        </authorList>
    </citation>
    <scope>NUCLEOTIDE SEQUENCE [LARGE SCALE GENOMIC DNA]</scope>
    <source>
        <strain evidence="4">ATCC 23117 / DSM 6794 / NBRC 15988 / NCIMB 1366 / Sio-4</strain>
    </source>
</reference>
<evidence type="ECO:0000256" key="1">
    <source>
        <dbReference type="SAM" id="SignalP"/>
    </source>
</evidence>
<dbReference type="Pfam" id="PF18962">
    <property type="entry name" value="Por_Secre_tail"/>
    <property type="match status" value="1"/>
</dbReference>
<dbReference type="InterPro" id="IPR026444">
    <property type="entry name" value="Secre_tail"/>
</dbReference>
<dbReference type="RefSeq" id="WP_014797552.1">
    <property type="nucleotide sequence ID" value="NC_018018.1"/>
</dbReference>
<keyword evidence="1" id="KW-0732">Signal</keyword>
<dbReference type="PATRIC" id="fig|880071.3.peg.1661"/>
<evidence type="ECO:0000259" key="2">
    <source>
        <dbReference type="Pfam" id="PF18962"/>
    </source>
</evidence>
<dbReference type="PANTHER" id="PTHR44103">
    <property type="entry name" value="PROPROTEIN CONVERTASE P"/>
    <property type="match status" value="1"/>
</dbReference>
<dbReference type="HOGENOM" id="CLU_015153_0_0_10"/>
<dbReference type="EMBL" id="CP003345">
    <property type="protein sequence ID" value="AFM04097.1"/>
    <property type="molecule type" value="Genomic_DNA"/>
</dbReference>
<organism evidence="3 4">
    <name type="scientific">Bernardetia litoralis (strain ATCC 23117 / DSM 6794 / NBRC 15988 / NCIMB 1366 / Fx l1 / Sio-4)</name>
    <name type="common">Flexibacter litoralis</name>
    <dbReference type="NCBI Taxonomy" id="880071"/>
    <lineage>
        <taxon>Bacteria</taxon>
        <taxon>Pseudomonadati</taxon>
        <taxon>Bacteroidota</taxon>
        <taxon>Cytophagia</taxon>
        <taxon>Cytophagales</taxon>
        <taxon>Bernardetiaceae</taxon>
        <taxon>Bernardetia</taxon>
    </lineage>
</organism>
<protein>
    <recommendedName>
        <fullName evidence="2">Secretion system C-terminal sorting domain-containing protein</fullName>
    </recommendedName>
</protein>
<dbReference type="AlphaFoldDB" id="I4AJG2"/>
<proteinExistence type="predicted"/>
<dbReference type="Gene3D" id="2.130.10.130">
    <property type="entry name" value="Integrin alpha, N-terminal"/>
    <property type="match status" value="1"/>
</dbReference>
<dbReference type="PANTHER" id="PTHR44103:SF1">
    <property type="entry name" value="PROPROTEIN CONVERTASE P"/>
    <property type="match status" value="1"/>
</dbReference>
<dbReference type="SUPFAM" id="SSF69318">
    <property type="entry name" value="Integrin alpha N-terminal domain"/>
    <property type="match status" value="2"/>
</dbReference>
<name>I4AJG2_BERLS</name>
<dbReference type="STRING" id="880071.Fleli_1687"/>
<evidence type="ECO:0000313" key="4">
    <source>
        <dbReference type="Proteomes" id="UP000006054"/>
    </source>
</evidence>
<gene>
    <name evidence="3" type="ordered locus">Fleli_1687</name>
</gene>
<accession>I4AJG2</accession>